<feature type="region of interest" description="Disordered" evidence="1">
    <location>
        <begin position="37"/>
        <end position="85"/>
    </location>
</feature>
<keyword evidence="2" id="KW-0732">Signal</keyword>
<dbReference type="EMBL" id="CH408032">
    <property type="protein sequence ID" value="EAQ88107.1"/>
    <property type="molecule type" value="Genomic_DNA"/>
</dbReference>
<evidence type="ECO:0000256" key="1">
    <source>
        <dbReference type="SAM" id="MobiDB-lite"/>
    </source>
</evidence>
<dbReference type="PANTHER" id="PTHR40020">
    <property type="entry name" value="CYTOCHROME C OXIDASE ASSEMBLY FACTOR 2"/>
    <property type="match status" value="1"/>
</dbReference>
<feature type="compositionally biased region" description="Polar residues" evidence="1">
    <location>
        <begin position="180"/>
        <end position="190"/>
    </location>
</feature>
<dbReference type="RefSeq" id="XP_001223940.1">
    <property type="nucleotide sequence ID" value="XM_001223939.1"/>
</dbReference>
<dbReference type="Proteomes" id="UP000001056">
    <property type="component" value="Unassembled WGS sequence"/>
</dbReference>
<reference evidence="4" key="1">
    <citation type="journal article" date="2015" name="Genome Announc.">
        <title>Draft genome sequence of the cellulolytic fungus Chaetomium globosum.</title>
        <authorList>
            <person name="Cuomo C.A."/>
            <person name="Untereiner W.A."/>
            <person name="Ma L.-J."/>
            <person name="Grabherr M."/>
            <person name="Birren B.W."/>
        </authorList>
    </citation>
    <scope>NUCLEOTIDE SEQUENCE [LARGE SCALE GENOMIC DNA]</scope>
    <source>
        <strain evidence="4">ATCC 6205 / CBS 148.51 / DSM 1962 / NBRC 6347 / NRRL 1970</strain>
    </source>
</reference>
<feature type="compositionally biased region" description="Low complexity" evidence="1">
    <location>
        <begin position="41"/>
        <end position="53"/>
    </location>
</feature>
<feature type="chain" id="PRO_5004208795" description="Secreted protein" evidence="2">
    <location>
        <begin position="21"/>
        <end position="190"/>
    </location>
</feature>
<dbReference type="OrthoDB" id="5410040at2759"/>
<protein>
    <recommendedName>
        <fullName evidence="5">Secreted protein</fullName>
    </recommendedName>
</protein>
<dbReference type="HOGENOM" id="CLU_1427817_0_0_1"/>
<feature type="signal peptide" evidence="2">
    <location>
        <begin position="1"/>
        <end position="20"/>
    </location>
</feature>
<feature type="region of interest" description="Disordered" evidence="1">
    <location>
        <begin position="168"/>
        <end position="190"/>
    </location>
</feature>
<dbReference type="InParanoid" id="Q2H0H0"/>
<evidence type="ECO:0000256" key="2">
    <source>
        <dbReference type="SAM" id="SignalP"/>
    </source>
</evidence>
<evidence type="ECO:0000313" key="4">
    <source>
        <dbReference type="Proteomes" id="UP000001056"/>
    </source>
</evidence>
<dbReference type="GeneID" id="4392888"/>
<gene>
    <name evidence="3" type="ORF">CHGG_04726</name>
</gene>
<dbReference type="PANTHER" id="PTHR40020:SF1">
    <property type="entry name" value="CYTOCHROME C OXIDASE ASSEMBLY FACTOR 2"/>
    <property type="match status" value="1"/>
</dbReference>
<accession>Q2H0H0</accession>
<dbReference type="GO" id="GO:0005759">
    <property type="term" value="C:mitochondrial matrix"/>
    <property type="evidence" value="ECO:0007669"/>
    <property type="project" value="TreeGrafter"/>
</dbReference>
<name>Q2H0H0_CHAGB</name>
<dbReference type="VEuPathDB" id="FungiDB:CHGG_04726"/>
<evidence type="ECO:0000313" key="3">
    <source>
        <dbReference type="EMBL" id="EAQ88107.1"/>
    </source>
</evidence>
<proteinExistence type="predicted"/>
<organism evidence="3 4">
    <name type="scientific">Chaetomium globosum (strain ATCC 6205 / CBS 148.51 / DSM 1962 / NBRC 6347 / NRRL 1970)</name>
    <name type="common">Soil fungus</name>
    <dbReference type="NCBI Taxonomy" id="306901"/>
    <lineage>
        <taxon>Eukaryota</taxon>
        <taxon>Fungi</taxon>
        <taxon>Dikarya</taxon>
        <taxon>Ascomycota</taxon>
        <taxon>Pezizomycotina</taxon>
        <taxon>Sordariomycetes</taxon>
        <taxon>Sordariomycetidae</taxon>
        <taxon>Sordariales</taxon>
        <taxon>Chaetomiaceae</taxon>
        <taxon>Chaetomium</taxon>
    </lineage>
</organism>
<dbReference type="GO" id="GO:0033617">
    <property type="term" value="P:mitochondrial respiratory chain complex IV assembly"/>
    <property type="evidence" value="ECO:0007669"/>
    <property type="project" value="TreeGrafter"/>
</dbReference>
<dbReference type="AlphaFoldDB" id="Q2H0H0"/>
<evidence type="ECO:0008006" key="5">
    <source>
        <dbReference type="Google" id="ProtNLM"/>
    </source>
</evidence>
<sequence length="190" mass="20518">MTSSLFATTVLASFLVVALPHILPCPAPRRAYADEGDMAMQQQQGQQQNGGVVRRVRRRSSRGEVSSSSRGGAEERLGGMRGIQRGHGYGRGYTLGGHLHGSGHDSEYEAIFAVPDGIPARTPEGHPMARMSSTFWRKWTSLGHGADKGNTRMFHSFHAHSSAVSESAVCEGGNPRNRNHFTSNNSKATS</sequence>
<keyword evidence="4" id="KW-1185">Reference proteome</keyword>